<dbReference type="Proteomes" id="UP000299102">
    <property type="component" value="Unassembled WGS sequence"/>
</dbReference>
<dbReference type="SUPFAM" id="SSF53098">
    <property type="entry name" value="Ribonuclease H-like"/>
    <property type="match status" value="1"/>
</dbReference>
<proteinExistence type="predicted"/>
<dbReference type="InterPro" id="IPR012337">
    <property type="entry name" value="RNaseH-like_sf"/>
</dbReference>
<gene>
    <name evidence="1" type="primary">GTF2IRD2</name>
    <name evidence="1" type="ORF">EVAR_34710_1</name>
</gene>
<reference evidence="1 2" key="1">
    <citation type="journal article" date="2019" name="Commun. Biol.">
        <title>The bagworm genome reveals a unique fibroin gene that provides high tensile strength.</title>
        <authorList>
            <person name="Kono N."/>
            <person name="Nakamura H."/>
            <person name="Ohtoshi R."/>
            <person name="Tomita M."/>
            <person name="Numata K."/>
            <person name="Arakawa K."/>
        </authorList>
    </citation>
    <scope>NUCLEOTIDE SEQUENCE [LARGE SCALE GENOMIC DNA]</scope>
</reference>
<keyword evidence="2" id="KW-1185">Reference proteome</keyword>
<dbReference type="PANTHER" id="PTHR45913:SF5">
    <property type="entry name" value="GENERAL TRANSCRIPTION FACTOR II-I REPEAT DOMAIN-CONTAINING PROTEIN 2A-LIKE PROTEIN"/>
    <property type="match status" value="1"/>
</dbReference>
<sequence>MANDIKTSADRMAGCESFFIALDENTDLSDTTRLAVFIRGVDKAFTVNEELLAMQSLKGTTTGKDIFNEVQKVFTSFGLPRSKLVRVCTDGVPSMVGLRKGFIGILNEKATELNVQKDDLIVLHCIIHQQNLCSKSIRLQNVMNVVVKTINFIRSRRLNHRQLKAFFGELSAEYDDVT</sequence>
<dbReference type="EMBL" id="BGZK01000815">
    <property type="protein sequence ID" value="GBP61474.1"/>
    <property type="molecule type" value="Genomic_DNA"/>
</dbReference>
<accession>A0A4C1XG95</accession>
<dbReference type="STRING" id="151549.A0A4C1XG95"/>
<dbReference type="OrthoDB" id="6604388at2759"/>
<organism evidence="1 2">
    <name type="scientific">Eumeta variegata</name>
    <name type="common">Bagworm moth</name>
    <name type="synonym">Eumeta japonica</name>
    <dbReference type="NCBI Taxonomy" id="151549"/>
    <lineage>
        <taxon>Eukaryota</taxon>
        <taxon>Metazoa</taxon>
        <taxon>Ecdysozoa</taxon>
        <taxon>Arthropoda</taxon>
        <taxon>Hexapoda</taxon>
        <taxon>Insecta</taxon>
        <taxon>Pterygota</taxon>
        <taxon>Neoptera</taxon>
        <taxon>Endopterygota</taxon>
        <taxon>Lepidoptera</taxon>
        <taxon>Glossata</taxon>
        <taxon>Ditrysia</taxon>
        <taxon>Tineoidea</taxon>
        <taxon>Psychidae</taxon>
        <taxon>Oiketicinae</taxon>
        <taxon>Eumeta</taxon>
    </lineage>
</organism>
<protein>
    <submittedName>
        <fullName evidence="1">General transcription factor II-I repeat domain-containing protein 2A</fullName>
    </submittedName>
</protein>
<evidence type="ECO:0000313" key="1">
    <source>
        <dbReference type="EMBL" id="GBP61474.1"/>
    </source>
</evidence>
<dbReference type="AlphaFoldDB" id="A0A4C1XG95"/>
<evidence type="ECO:0000313" key="2">
    <source>
        <dbReference type="Proteomes" id="UP000299102"/>
    </source>
</evidence>
<comment type="caution">
    <text evidence="1">The sequence shown here is derived from an EMBL/GenBank/DDBJ whole genome shotgun (WGS) entry which is preliminary data.</text>
</comment>
<name>A0A4C1XG95_EUMVA</name>
<dbReference type="PANTHER" id="PTHR45913">
    <property type="entry name" value="EPM2A-INTERACTING PROTEIN 1"/>
    <property type="match status" value="1"/>
</dbReference>